<dbReference type="Proteomes" id="UP000886355">
    <property type="component" value="Unassembled WGS sequence"/>
</dbReference>
<gene>
    <name evidence="2" type="ORF">ENG14_03370</name>
</gene>
<dbReference type="EMBL" id="DQZW01000157">
    <property type="protein sequence ID" value="HDL89924.1"/>
    <property type="molecule type" value="Genomic_DNA"/>
</dbReference>
<reference evidence="2" key="1">
    <citation type="journal article" date="2020" name="mSystems">
        <title>Genome- and Community-Level Interaction Insights into Carbon Utilization and Element Cycling Functions of Hydrothermarchaeota in Hydrothermal Sediment.</title>
        <authorList>
            <person name="Zhou Z."/>
            <person name="Liu Y."/>
            <person name="Xu W."/>
            <person name="Pan J."/>
            <person name="Luo Z.H."/>
            <person name="Li M."/>
        </authorList>
    </citation>
    <scope>NUCLEOTIDE SEQUENCE [LARGE SCALE GENOMIC DNA]</scope>
    <source>
        <strain evidence="2">HyVt-19</strain>
    </source>
</reference>
<dbReference type="Pfam" id="PF02639">
    <property type="entry name" value="DUF188"/>
    <property type="match status" value="1"/>
</dbReference>
<dbReference type="AlphaFoldDB" id="A0A7C0WRZ6"/>
<feature type="region of interest" description="Disordered" evidence="1">
    <location>
        <begin position="21"/>
        <end position="70"/>
    </location>
</feature>
<name>A0A7C0WRZ6_9BACT</name>
<evidence type="ECO:0000313" key="2">
    <source>
        <dbReference type="EMBL" id="HDL89924.1"/>
    </source>
</evidence>
<feature type="compositionally biased region" description="Basic and acidic residues" evidence="1">
    <location>
        <begin position="48"/>
        <end position="70"/>
    </location>
</feature>
<accession>A0A7C0WRZ6</accession>
<evidence type="ECO:0000256" key="1">
    <source>
        <dbReference type="SAM" id="MobiDB-lite"/>
    </source>
</evidence>
<organism evidence="2">
    <name type="scientific">Thermodesulforhabdus norvegica</name>
    <dbReference type="NCBI Taxonomy" id="39841"/>
    <lineage>
        <taxon>Bacteria</taxon>
        <taxon>Pseudomonadati</taxon>
        <taxon>Thermodesulfobacteriota</taxon>
        <taxon>Syntrophobacteria</taxon>
        <taxon>Syntrophobacterales</taxon>
        <taxon>Thermodesulforhabdaceae</taxon>
        <taxon>Thermodesulforhabdus</taxon>
    </lineage>
</organism>
<sequence>MQLIPEQLVEGIGALILARGDGDNPMSELRSAGEITGGPPPLRKRDRSRFLQRPDEVIQSIRHEQPHNRT</sequence>
<comment type="caution">
    <text evidence="2">The sequence shown here is derived from an EMBL/GenBank/DDBJ whole genome shotgun (WGS) entry which is preliminary data.</text>
</comment>
<dbReference type="InterPro" id="IPR003791">
    <property type="entry name" value="UPF0178"/>
</dbReference>
<protein>
    <submittedName>
        <fullName evidence="2">Uncharacterized protein</fullName>
    </submittedName>
</protein>
<proteinExistence type="predicted"/>